<evidence type="ECO:0000256" key="4">
    <source>
        <dbReference type="ARBA" id="ARBA00023239"/>
    </source>
</evidence>
<dbReference type="InterPro" id="IPR000887">
    <property type="entry name" value="Aldlse_KDPG_KHG"/>
</dbReference>
<dbReference type="PANTHER" id="PTHR30246">
    <property type="entry name" value="2-KETO-3-DEOXY-6-PHOSPHOGLUCONATE ALDOLASE"/>
    <property type="match status" value="1"/>
</dbReference>
<protein>
    <submittedName>
        <fullName evidence="6">2-dehydro-3-deoxyphosphogluconate aldolase</fullName>
    </submittedName>
</protein>
<sequence length="235" mass="24932">MPSNCRSSYCSVMCRLPTTPKQDPAGLHSSLAVSPLLAVLRPNCSTQAEQQVAAVAAAGFRHVELSWNAEPWWFDLLLDLQRQWPLLRFGAAAIREPEQLQAIAALGLTYAMAPIATEPLLQLAQQLGITLVPGVFSPTEIHHFGSVCSGASGLVKLFPAAALGPTYWRQLQGPLAPLPFCIAAGGIAPKDLASWFAAGVQAVALGSSLFDSSNCLRPGHIDSLAPFAVAKPNRN</sequence>
<evidence type="ECO:0000256" key="3">
    <source>
        <dbReference type="ARBA" id="ARBA00011233"/>
    </source>
</evidence>
<comment type="subunit">
    <text evidence="3">Homotrimer.</text>
</comment>
<keyword evidence="5" id="KW-0119">Carbohydrate metabolism</keyword>
<dbReference type="InterPro" id="IPR013785">
    <property type="entry name" value="Aldolase_TIM"/>
</dbReference>
<reference evidence="7" key="1">
    <citation type="submission" date="2018-03" db="EMBL/GenBank/DDBJ databases">
        <title>Ecological and genomic features of two cosmopolitan and abundant freshwater picocyanobacteria.</title>
        <authorList>
            <person name="Cabello-Yeves P.J."/>
            <person name="Picazo A."/>
            <person name="Camacho A."/>
            <person name="Callieri C."/>
            <person name="Rosselli R."/>
            <person name="Roda-Garcia J."/>
            <person name="Coutinho F.H."/>
            <person name="Rodriguez-Valera F."/>
        </authorList>
    </citation>
    <scope>NUCLEOTIDE SEQUENCE [LARGE SCALE GENOMIC DNA]</scope>
    <source>
        <strain evidence="7">Tous</strain>
    </source>
</reference>
<comment type="similarity">
    <text evidence="2">Belongs to the KHG/KDPG aldolase family.</text>
</comment>
<dbReference type="Proteomes" id="UP000240206">
    <property type="component" value="Unassembled WGS sequence"/>
</dbReference>
<dbReference type="PANTHER" id="PTHR30246:SF1">
    <property type="entry name" value="2-DEHYDRO-3-DEOXY-6-PHOSPHOGALACTONATE ALDOLASE-RELATED"/>
    <property type="match status" value="1"/>
</dbReference>
<dbReference type="AlphaFoldDB" id="A0A2P7EHY3"/>
<name>A0A2P7EHY3_9SYNE</name>
<evidence type="ECO:0000256" key="5">
    <source>
        <dbReference type="ARBA" id="ARBA00023277"/>
    </source>
</evidence>
<dbReference type="SUPFAM" id="SSF51569">
    <property type="entry name" value="Aldolase"/>
    <property type="match status" value="1"/>
</dbReference>
<evidence type="ECO:0000313" key="7">
    <source>
        <dbReference type="Proteomes" id="UP000240206"/>
    </source>
</evidence>
<evidence type="ECO:0000313" key="6">
    <source>
        <dbReference type="EMBL" id="PSI02831.1"/>
    </source>
</evidence>
<evidence type="ECO:0000256" key="1">
    <source>
        <dbReference type="ARBA" id="ARBA00004761"/>
    </source>
</evidence>
<dbReference type="Gene3D" id="3.20.20.70">
    <property type="entry name" value="Aldolase class I"/>
    <property type="match status" value="1"/>
</dbReference>
<comment type="caution">
    <text evidence="6">The sequence shown here is derived from an EMBL/GenBank/DDBJ whole genome shotgun (WGS) entry which is preliminary data.</text>
</comment>
<keyword evidence="4" id="KW-0456">Lyase</keyword>
<organism evidence="6 7">
    <name type="scientific">Synechococcus lacustris str. Tous</name>
    <dbReference type="NCBI Taxonomy" id="1910958"/>
    <lineage>
        <taxon>Bacteria</taxon>
        <taxon>Bacillati</taxon>
        <taxon>Cyanobacteriota</taxon>
        <taxon>Cyanophyceae</taxon>
        <taxon>Synechococcales</taxon>
        <taxon>Synechococcaceae</taxon>
        <taxon>Synechococcus</taxon>
    </lineage>
</organism>
<accession>A0A2P7EHY3</accession>
<keyword evidence="7" id="KW-1185">Reference proteome</keyword>
<proteinExistence type="inferred from homology"/>
<dbReference type="Pfam" id="PF01081">
    <property type="entry name" value="Aldolase"/>
    <property type="match status" value="1"/>
</dbReference>
<gene>
    <name evidence="6" type="ORF">C7K08_00080</name>
</gene>
<dbReference type="GO" id="GO:0016829">
    <property type="term" value="F:lyase activity"/>
    <property type="evidence" value="ECO:0007669"/>
    <property type="project" value="UniProtKB-KW"/>
</dbReference>
<comment type="pathway">
    <text evidence="1">Carbohydrate acid metabolism.</text>
</comment>
<evidence type="ECO:0000256" key="2">
    <source>
        <dbReference type="ARBA" id="ARBA00006906"/>
    </source>
</evidence>
<dbReference type="CDD" id="cd00452">
    <property type="entry name" value="KDPG_aldolase"/>
    <property type="match status" value="1"/>
</dbReference>
<dbReference type="EMBL" id="PXVC01000001">
    <property type="protein sequence ID" value="PSI02831.1"/>
    <property type="molecule type" value="Genomic_DNA"/>
</dbReference>
<dbReference type="STRING" id="1910958.BTM30_05155"/>